<protein>
    <submittedName>
        <fullName evidence="2">Flavoprotein</fullName>
    </submittedName>
</protein>
<dbReference type="OMA" id="EMHLWDG"/>
<reference evidence="2 3" key="1">
    <citation type="submission" date="2016-10" db="EMBL/GenBank/DDBJ databases">
        <title>Complete genome of the TMA-utilizing, human hosted archaeon Methanomethylophilus alvus Gen. nov, sp. nov., strain Mx-05, derived from a pure culture.</title>
        <authorList>
            <person name="Brugere J.-F."/>
            <person name="Ben Hania W."/>
            <person name="Chaudhary P.P."/>
            <person name="Gaci N."/>
            <person name="Borrel G."/>
            <person name="Cao Van Tuat L."/>
            <person name="Fardeau M.-L."/>
            <person name="Harris H.M.B."/>
            <person name="O'Toole P.W."/>
            <person name="Ollivier B."/>
        </authorList>
    </citation>
    <scope>NUCLEOTIDE SEQUENCE [LARGE SCALE GENOMIC DNA]</scope>
    <source>
        <strain evidence="2 3">Mx-05</strain>
    </source>
</reference>
<dbReference type="Proteomes" id="UP000273278">
    <property type="component" value="Chromosome"/>
</dbReference>
<dbReference type="RefSeq" id="WP_015504697.1">
    <property type="nucleotide sequence ID" value="NZ_CAYARP010000015.1"/>
</dbReference>
<evidence type="ECO:0000259" key="1">
    <source>
        <dbReference type="Pfam" id="PF19583"/>
    </source>
</evidence>
<feature type="domain" description="ODP" evidence="1">
    <location>
        <begin position="23"/>
        <end position="206"/>
    </location>
</feature>
<organism evidence="2 3">
    <name type="scientific">Methanomethylophilus alvi</name>
    <dbReference type="NCBI Taxonomy" id="1291540"/>
    <lineage>
        <taxon>Archaea</taxon>
        <taxon>Methanobacteriati</taxon>
        <taxon>Thermoplasmatota</taxon>
        <taxon>Thermoplasmata</taxon>
        <taxon>Methanomassiliicoccales</taxon>
        <taxon>Methanomethylophilaceae</taxon>
        <taxon>Methanomethylophilus</taxon>
    </lineage>
</organism>
<accession>A0A3G3IGK9</accession>
<sequence>MTQSIYGDLYQFSEMSGRMNMPVHQYLLATEPAIMFSTGTSSQAEWILPQIETILGGRPLKYLFISHMESDECGGYRIFQKKYPKIVIITSPFSARELAGFGYKGRIIVGNEGKPLIDGQLSLSFFDYPSEVHLQNGILVMDRGSGVFYSSDLFARDTSDGRVKDGRWTDVLQNIDTVLIPDEKKRLSLMKDLEHADPRFVASGHGVCVRCSSETYR</sequence>
<evidence type="ECO:0000313" key="2">
    <source>
        <dbReference type="EMBL" id="AYQ54965.1"/>
    </source>
</evidence>
<name>A0A3G3IGK9_9ARCH</name>
<gene>
    <name evidence="2" type="ORF">BKD89_03985</name>
</gene>
<dbReference type="InterPro" id="IPR045761">
    <property type="entry name" value="ODP_dom"/>
</dbReference>
<dbReference type="AlphaFoldDB" id="A0A3G3IGK9"/>
<dbReference type="Gene3D" id="3.60.15.10">
    <property type="entry name" value="Ribonuclease Z/Hydroxyacylglutathione hydrolase-like"/>
    <property type="match status" value="1"/>
</dbReference>
<dbReference type="Pfam" id="PF19583">
    <property type="entry name" value="ODP"/>
    <property type="match status" value="1"/>
</dbReference>
<dbReference type="GeneID" id="41321598"/>
<dbReference type="EMBL" id="CP017686">
    <property type="protein sequence ID" value="AYQ54965.1"/>
    <property type="molecule type" value="Genomic_DNA"/>
</dbReference>
<dbReference type="SUPFAM" id="SSF56281">
    <property type="entry name" value="Metallo-hydrolase/oxidoreductase"/>
    <property type="match status" value="1"/>
</dbReference>
<dbReference type="InterPro" id="IPR036866">
    <property type="entry name" value="RibonucZ/Hydroxyglut_hydro"/>
</dbReference>
<proteinExistence type="predicted"/>
<evidence type="ECO:0000313" key="3">
    <source>
        <dbReference type="Proteomes" id="UP000273278"/>
    </source>
</evidence>